<protein>
    <submittedName>
        <fullName evidence="1">Uncharacterized protein</fullName>
    </submittedName>
</protein>
<sequence>MADFNIIAFYNEAVTFPTGVNDCRRAITPYSNLILDSQIVFNISAVPDTDKVTVFSSLQSVFDCCVVTITINVDNDCFTICCRK</sequence>
<dbReference type="Proteomes" id="UP000182853">
    <property type="component" value="Unassembled WGS sequence"/>
</dbReference>
<organism evidence="1 2">
    <name type="scientific">Marine Group III euryarchaeote CG-Bathy2</name>
    <dbReference type="NCBI Taxonomy" id="1889002"/>
    <lineage>
        <taxon>Archaea</taxon>
        <taxon>Methanobacteriati</taxon>
        <taxon>Thermoplasmatota</taxon>
        <taxon>Thermoplasmata</taxon>
        <taxon>Candidatus Thermoprofundales</taxon>
    </lineage>
</organism>
<evidence type="ECO:0000313" key="2">
    <source>
        <dbReference type="Proteomes" id="UP000182853"/>
    </source>
</evidence>
<comment type="caution">
    <text evidence="1">The sequence shown here is derived from an EMBL/GenBank/DDBJ whole genome shotgun (WGS) entry which is preliminary data.</text>
</comment>
<dbReference type="EMBL" id="MIYT01000011">
    <property type="protein sequence ID" value="OIR11290.1"/>
    <property type="molecule type" value="Genomic_DNA"/>
</dbReference>
<evidence type="ECO:0000313" key="1">
    <source>
        <dbReference type="EMBL" id="OIR11290.1"/>
    </source>
</evidence>
<name>A0A1J5SRZ8_9ARCH</name>
<dbReference type="AlphaFoldDB" id="A0A1J5SRZ8"/>
<gene>
    <name evidence="1" type="ORF">BEU05_00930</name>
</gene>
<reference evidence="1 2" key="1">
    <citation type="submission" date="2016-08" db="EMBL/GenBank/DDBJ databases">
        <title>New Insights into Marine Group III Euryarchaeota, from dark to light.</title>
        <authorList>
            <person name="Haro-Moreno J.M."/>
            <person name="Rodriguez-Valera F."/>
            <person name="Lopez-Garcia P."/>
            <person name="Moreira D."/>
            <person name="Martin-Cuadrado A.B."/>
        </authorList>
    </citation>
    <scope>NUCLEOTIDE SEQUENCE [LARGE SCALE GENOMIC DNA]</scope>
    <source>
        <strain evidence="1">CG-Bathy2</strain>
    </source>
</reference>
<proteinExistence type="predicted"/>
<accession>A0A1J5SRZ8</accession>